<dbReference type="PROSITE" id="PS00018">
    <property type="entry name" value="EF_HAND_1"/>
    <property type="match status" value="1"/>
</dbReference>
<feature type="domain" description="EF-hand" evidence="4">
    <location>
        <begin position="63"/>
        <end position="98"/>
    </location>
</feature>
<reference evidence="5" key="3">
    <citation type="submission" date="2025-09" db="UniProtKB">
        <authorList>
            <consortium name="Ensembl"/>
        </authorList>
    </citation>
    <scope>IDENTIFICATION</scope>
</reference>
<dbReference type="GO" id="GO:0046914">
    <property type="term" value="F:transition metal ion binding"/>
    <property type="evidence" value="ECO:0007669"/>
    <property type="project" value="InterPro"/>
</dbReference>
<evidence type="ECO:0000313" key="5">
    <source>
        <dbReference type="Ensembl" id="ENSSHAP00000044509.1"/>
    </source>
</evidence>
<dbReference type="InterPro" id="IPR002048">
    <property type="entry name" value="EF_hand_dom"/>
</dbReference>
<dbReference type="Pfam" id="PF01023">
    <property type="entry name" value="S_100"/>
    <property type="match status" value="1"/>
</dbReference>
<gene>
    <name evidence="5" type="primary">LOC105750368</name>
</gene>
<dbReference type="FunCoup" id="A0A7N4PWD6">
    <property type="interactions" value="19"/>
</dbReference>
<evidence type="ECO:0000256" key="2">
    <source>
        <dbReference type="ARBA" id="ARBA00022737"/>
    </source>
</evidence>
<dbReference type="PANTHER" id="PTHR11639">
    <property type="entry name" value="S100 CALCIUM-BINDING PROTEIN"/>
    <property type="match status" value="1"/>
</dbReference>
<dbReference type="InterPro" id="IPR018247">
    <property type="entry name" value="EF_Hand_1_Ca_BS"/>
</dbReference>
<dbReference type="GO" id="GO:0070062">
    <property type="term" value="C:extracellular exosome"/>
    <property type="evidence" value="ECO:0007669"/>
    <property type="project" value="TreeGrafter"/>
</dbReference>
<dbReference type="GeneTree" id="ENSGT00940000162189"/>
<dbReference type="InterPro" id="IPR013787">
    <property type="entry name" value="S100_Ca-bd_sub"/>
</dbReference>
<dbReference type="GO" id="GO:0048306">
    <property type="term" value="F:calcium-dependent protein binding"/>
    <property type="evidence" value="ECO:0007669"/>
    <property type="project" value="TreeGrafter"/>
</dbReference>
<dbReference type="Proteomes" id="UP000007648">
    <property type="component" value="Unassembled WGS sequence"/>
</dbReference>
<dbReference type="PANTHER" id="PTHR11639:SF77">
    <property type="entry name" value="PROTEIN S100-A12"/>
    <property type="match status" value="1"/>
</dbReference>
<dbReference type="InParanoid" id="A0A7N4PWD6"/>
<protein>
    <recommendedName>
        <fullName evidence="4">EF-hand domain-containing protein</fullName>
    </recommendedName>
</protein>
<dbReference type="KEGG" id="shr:105750368"/>
<sequence>MLEITDQAFRRFVKMTDLENSCETIVNIFHQYSVRTDDFDTLSFNEFNRLVKEQFPNWLGRVNDPEFITNTFRSVDKNKDKQVDFGEFVNLLIPLIKATHDHLHERHHNH</sequence>
<dbReference type="OrthoDB" id="9909924at2759"/>
<keyword evidence="1" id="KW-0479">Metal-binding</keyword>
<evidence type="ECO:0000256" key="3">
    <source>
        <dbReference type="ARBA" id="ARBA00022837"/>
    </source>
</evidence>
<dbReference type="PROSITE" id="PS50222">
    <property type="entry name" value="EF_HAND_2"/>
    <property type="match status" value="1"/>
</dbReference>
<dbReference type="CDD" id="cd00213">
    <property type="entry name" value="S-100"/>
    <property type="match status" value="1"/>
</dbReference>
<dbReference type="Ensembl" id="ENSSHAT00000052863.1">
    <property type="protein sequence ID" value="ENSSHAP00000044509.1"/>
    <property type="gene ID" value="ENSSHAG00000029716.1"/>
</dbReference>
<dbReference type="InterPro" id="IPR034325">
    <property type="entry name" value="S-100_dom"/>
</dbReference>
<dbReference type="AlphaFoldDB" id="A0A7N4PWD6"/>
<evidence type="ECO:0000313" key="6">
    <source>
        <dbReference type="Proteomes" id="UP000007648"/>
    </source>
</evidence>
<dbReference type="GO" id="GO:0005509">
    <property type="term" value="F:calcium ion binding"/>
    <property type="evidence" value="ECO:0007669"/>
    <property type="project" value="InterPro"/>
</dbReference>
<reference evidence="5" key="2">
    <citation type="submission" date="2025-08" db="UniProtKB">
        <authorList>
            <consortium name="Ensembl"/>
        </authorList>
    </citation>
    <scope>IDENTIFICATION</scope>
</reference>
<dbReference type="InterPro" id="IPR011992">
    <property type="entry name" value="EF-hand-dom_pair"/>
</dbReference>
<proteinExistence type="predicted"/>
<accession>A0A7N4PWD6</accession>
<dbReference type="Gene3D" id="1.10.238.10">
    <property type="entry name" value="EF-hand"/>
    <property type="match status" value="1"/>
</dbReference>
<reference evidence="5 6" key="1">
    <citation type="journal article" date="2011" name="Proc. Natl. Acad. Sci. U.S.A.">
        <title>Genetic diversity and population structure of the endangered marsupial Sarcophilus harrisii (Tasmanian devil).</title>
        <authorList>
            <person name="Miller W."/>
            <person name="Hayes V.M."/>
            <person name="Ratan A."/>
            <person name="Petersen D.C."/>
            <person name="Wittekindt N.E."/>
            <person name="Miller J."/>
            <person name="Walenz B."/>
            <person name="Knight J."/>
            <person name="Qi J."/>
            <person name="Zhao F."/>
            <person name="Wang Q."/>
            <person name="Bedoya-Reina O.C."/>
            <person name="Katiyar N."/>
            <person name="Tomsho L.P."/>
            <person name="Kasson L.M."/>
            <person name="Hardie R.A."/>
            <person name="Woodbridge P."/>
            <person name="Tindall E.A."/>
            <person name="Bertelsen M.F."/>
            <person name="Dixon D."/>
            <person name="Pyecroft S."/>
            <person name="Helgen K.M."/>
            <person name="Lesk A.M."/>
            <person name="Pringle T.H."/>
            <person name="Patterson N."/>
            <person name="Zhang Y."/>
            <person name="Kreiss A."/>
            <person name="Woods G.M."/>
            <person name="Jones M.E."/>
            <person name="Schuster S.C."/>
        </authorList>
    </citation>
    <scope>NUCLEOTIDE SEQUENCE [LARGE SCALE GENOMIC DNA]</scope>
</reference>
<keyword evidence="3" id="KW-0106">Calcium</keyword>
<evidence type="ECO:0000259" key="4">
    <source>
        <dbReference type="PROSITE" id="PS50222"/>
    </source>
</evidence>
<dbReference type="SMART" id="SM01394">
    <property type="entry name" value="S_100"/>
    <property type="match status" value="1"/>
</dbReference>
<dbReference type="GO" id="GO:0043542">
    <property type="term" value="P:endothelial cell migration"/>
    <property type="evidence" value="ECO:0007669"/>
    <property type="project" value="TreeGrafter"/>
</dbReference>
<dbReference type="GeneID" id="105750368"/>
<dbReference type="GO" id="GO:0005737">
    <property type="term" value="C:cytoplasm"/>
    <property type="evidence" value="ECO:0007669"/>
    <property type="project" value="TreeGrafter"/>
</dbReference>
<name>A0A7N4PWD6_SARHA</name>
<keyword evidence="2" id="KW-0677">Repeat</keyword>
<keyword evidence="6" id="KW-1185">Reference proteome</keyword>
<dbReference type="SUPFAM" id="SSF47473">
    <property type="entry name" value="EF-hand"/>
    <property type="match status" value="1"/>
</dbReference>
<organism evidence="5 6">
    <name type="scientific">Sarcophilus harrisii</name>
    <name type="common">Tasmanian devil</name>
    <name type="synonym">Sarcophilus laniarius</name>
    <dbReference type="NCBI Taxonomy" id="9305"/>
    <lineage>
        <taxon>Eukaryota</taxon>
        <taxon>Metazoa</taxon>
        <taxon>Chordata</taxon>
        <taxon>Craniata</taxon>
        <taxon>Vertebrata</taxon>
        <taxon>Euteleostomi</taxon>
        <taxon>Mammalia</taxon>
        <taxon>Metatheria</taxon>
        <taxon>Dasyuromorphia</taxon>
        <taxon>Dasyuridae</taxon>
        <taxon>Sarcophilus</taxon>
    </lineage>
</organism>
<evidence type="ECO:0000256" key="1">
    <source>
        <dbReference type="ARBA" id="ARBA00022723"/>
    </source>
</evidence>